<evidence type="ECO:0000313" key="1">
    <source>
        <dbReference type="EMBL" id="GIY12996.1"/>
    </source>
</evidence>
<dbReference type="Proteomes" id="UP001054945">
    <property type="component" value="Unassembled WGS sequence"/>
</dbReference>
<protein>
    <submittedName>
        <fullName evidence="1">Uncharacterized protein</fullName>
    </submittedName>
</protein>
<organism evidence="1 2">
    <name type="scientific">Caerostris extrusa</name>
    <name type="common">Bark spider</name>
    <name type="synonym">Caerostris bankana</name>
    <dbReference type="NCBI Taxonomy" id="172846"/>
    <lineage>
        <taxon>Eukaryota</taxon>
        <taxon>Metazoa</taxon>
        <taxon>Ecdysozoa</taxon>
        <taxon>Arthropoda</taxon>
        <taxon>Chelicerata</taxon>
        <taxon>Arachnida</taxon>
        <taxon>Araneae</taxon>
        <taxon>Araneomorphae</taxon>
        <taxon>Entelegynae</taxon>
        <taxon>Araneoidea</taxon>
        <taxon>Araneidae</taxon>
        <taxon>Caerostris</taxon>
    </lineage>
</organism>
<evidence type="ECO:0000313" key="2">
    <source>
        <dbReference type="Proteomes" id="UP001054945"/>
    </source>
</evidence>
<reference evidence="1 2" key="1">
    <citation type="submission" date="2021-06" db="EMBL/GenBank/DDBJ databases">
        <title>Caerostris extrusa draft genome.</title>
        <authorList>
            <person name="Kono N."/>
            <person name="Arakawa K."/>
        </authorList>
    </citation>
    <scope>NUCLEOTIDE SEQUENCE [LARGE SCALE GENOMIC DNA]</scope>
</reference>
<accession>A0AAV4QXF9</accession>
<dbReference type="AlphaFoldDB" id="A0AAV4QXF9"/>
<gene>
    <name evidence="1" type="ORF">CEXT_701431</name>
</gene>
<proteinExistence type="predicted"/>
<dbReference type="EMBL" id="BPLR01006880">
    <property type="protein sequence ID" value="GIY12996.1"/>
    <property type="molecule type" value="Genomic_DNA"/>
</dbReference>
<name>A0AAV4QXF9_CAEEX</name>
<comment type="caution">
    <text evidence="1">The sequence shown here is derived from an EMBL/GenBank/DDBJ whole genome shotgun (WGS) entry which is preliminary data.</text>
</comment>
<keyword evidence="2" id="KW-1185">Reference proteome</keyword>
<sequence length="132" mass="15238">MKLNCNVLPSRFSKGYRITVGENGKITSRIIRLSFLESIDGKRNQYRKIDMLHLRDPLHLREDLRDATFERYATLIPNESVRRTCTKNILINLFMVDHVCMYEGTKLATCASARATTATEDQPYDLPPSWLS</sequence>